<comment type="cofactor">
    <cofactor evidence="7">
        <name>Mg(2+)</name>
        <dbReference type="ChEBI" id="CHEBI:18420"/>
    </cofactor>
</comment>
<dbReference type="GO" id="GO:0004170">
    <property type="term" value="F:dUTP diphosphatase activity"/>
    <property type="evidence" value="ECO:0007669"/>
    <property type="project" value="UniProtKB-UniRule"/>
</dbReference>
<name>A0A9E7DIK2_9FIRM</name>
<comment type="catalytic activity">
    <reaction evidence="6 7">
        <text>dUTP + H2O = dUMP + diphosphate + H(+)</text>
        <dbReference type="Rhea" id="RHEA:10248"/>
        <dbReference type="ChEBI" id="CHEBI:15377"/>
        <dbReference type="ChEBI" id="CHEBI:15378"/>
        <dbReference type="ChEBI" id="CHEBI:33019"/>
        <dbReference type="ChEBI" id="CHEBI:61555"/>
        <dbReference type="ChEBI" id="CHEBI:246422"/>
        <dbReference type="EC" id="3.6.1.23"/>
    </reaction>
</comment>
<evidence type="ECO:0000256" key="5">
    <source>
        <dbReference type="ARBA" id="ARBA00023080"/>
    </source>
</evidence>
<feature type="binding site" evidence="7">
    <location>
        <begin position="81"/>
        <end position="83"/>
    </location>
    <ligand>
        <name>substrate</name>
    </ligand>
</feature>
<proteinExistence type="inferred from homology"/>
<dbReference type="NCBIfam" id="NF001862">
    <property type="entry name" value="PRK00601.1"/>
    <property type="match status" value="1"/>
</dbReference>
<evidence type="ECO:0000256" key="2">
    <source>
        <dbReference type="ARBA" id="ARBA00022723"/>
    </source>
</evidence>
<evidence type="ECO:0000313" key="10">
    <source>
        <dbReference type="Proteomes" id="UP000831151"/>
    </source>
</evidence>
<keyword evidence="2 7" id="KW-0479">Metal-binding</keyword>
<organism evidence="9 10">
    <name type="scientific">Fenollaria massiliensis</name>
    <dbReference type="NCBI Taxonomy" id="938288"/>
    <lineage>
        <taxon>Bacteria</taxon>
        <taxon>Bacillati</taxon>
        <taxon>Bacillota</taxon>
        <taxon>Clostridia</taxon>
        <taxon>Eubacteriales</taxon>
        <taxon>Fenollaria</taxon>
    </lineage>
</organism>
<evidence type="ECO:0000259" key="8">
    <source>
        <dbReference type="Pfam" id="PF00692"/>
    </source>
</evidence>
<dbReference type="RefSeq" id="WP_106017712.1">
    <property type="nucleotide sequence ID" value="NZ_CP096649.1"/>
</dbReference>
<feature type="binding site" evidence="7">
    <location>
        <position position="77"/>
    </location>
    <ligand>
        <name>substrate</name>
    </ligand>
</feature>
<comment type="pathway">
    <text evidence="7">Pyrimidine metabolism; dUMP biosynthesis; dUMP from dCTP (dUTP route): step 2/2.</text>
</comment>
<dbReference type="InterPro" id="IPR008181">
    <property type="entry name" value="dUTPase"/>
</dbReference>
<dbReference type="Gene3D" id="2.70.40.10">
    <property type="match status" value="1"/>
</dbReference>
<accession>A0A9E7DIK2</accession>
<dbReference type="FunFam" id="2.70.40.10:FF:000002">
    <property type="entry name" value="dUTP diphosphatase"/>
    <property type="match status" value="1"/>
</dbReference>
<dbReference type="EMBL" id="CP096649">
    <property type="protein sequence ID" value="UQK58580.1"/>
    <property type="molecule type" value="Genomic_DNA"/>
</dbReference>
<dbReference type="AlphaFoldDB" id="A0A9E7DIK2"/>
<dbReference type="GO" id="GO:0006226">
    <property type="term" value="P:dUMP biosynthetic process"/>
    <property type="evidence" value="ECO:0007669"/>
    <property type="project" value="UniProtKB-UniRule"/>
</dbReference>
<evidence type="ECO:0000313" key="9">
    <source>
        <dbReference type="EMBL" id="UQK58580.1"/>
    </source>
</evidence>
<evidence type="ECO:0000256" key="7">
    <source>
        <dbReference type="HAMAP-Rule" id="MF_00116"/>
    </source>
</evidence>
<gene>
    <name evidence="7 9" type="primary">dut</name>
    <name evidence="9" type="ORF">M1R53_04900</name>
</gene>
<dbReference type="InterPro" id="IPR033704">
    <property type="entry name" value="dUTPase_trimeric"/>
</dbReference>
<keyword evidence="3 7" id="KW-0378">Hydrolase</keyword>
<evidence type="ECO:0000256" key="4">
    <source>
        <dbReference type="ARBA" id="ARBA00022842"/>
    </source>
</evidence>
<dbReference type="PANTHER" id="PTHR11241">
    <property type="entry name" value="DEOXYURIDINE 5'-TRIPHOSPHATE NUCLEOTIDOHYDROLASE"/>
    <property type="match status" value="1"/>
</dbReference>
<dbReference type="GO" id="GO:0046081">
    <property type="term" value="P:dUTP catabolic process"/>
    <property type="evidence" value="ECO:0007669"/>
    <property type="project" value="InterPro"/>
</dbReference>
<feature type="binding site" evidence="7">
    <location>
        <begin position="64"/>
        <end position="66"/>
    </location>
    <ligand>
        <name>substrate</name>
    </ligand>
</feature>
<evidence type="ECO:0000256" key="3">
    <source>
        <dbReference type="ARBA" id="ARBA00022801"/>
    </source>
</evidence>
<evidence type="ECO:0000256" key="6">
    <source>
        <dbReference type="ARBA" id="ARBA00047686"/>
    </source>
</evidence>
<dbReference type="PANTHER" id="PTHR11241:SF0">
    <property type="entry name" value="DEOXYURIDINE 5'-TRIPHOSPHATE NUCLEOTIDOHYDROLASE"/>
    <property type="match status" value="1"/>
</dbReference>
<dbReference type="Proteomes" id="UP000831151">
    <property type="component" value="Chromosome"/>
</dbReference>
<reference evidence="9" key="1">
    <citation type="submission" date="2022-04" db="EMBL/GenBank/DDBJ databases">
        <title>Complete genome sequences of Ezakiella coagulans and Fenollaria massiliensis.</title>
        <authorList>
            <person name="France M.T."/>
            <person name="Clifford J."/>
            <person name="Narina S."/>
            <person name="Rutt L."/>
            <person name="Ravel J."/>
        </authorList>
    </citation>
    <scope>NUCLEOTIDE SEQUENCE</scope>
    <source>
        <strain evidence="9">C0061C2</strain>
    </source>
</reference>
<keyword evidence="10" id="KW-1185">Reference proteome</keyword>
<dbReference type="InterPro" id="IPR036157">
    <property type="entry name" value="dUTPase-like_sf"/>
</dbReference>
<sequence>MATIKIINKSKNEIPKYQTENSAGVDIRASLDEDLVLKAGEFKLVSTGIYLEIPSSYEVQIRARSGLSIKHGIGLVNGIGTIDSDYRGEIKVPLINFSKEDFTIENGMRIAQMVLSKYEKINFEEVDELSDSERQDGGFGSTGVK</sequence>
<comment type="function">
    <text evidence="7">This enzyme is involved in nucleotide metabolism: it produces dUMP, the immediate precursor of thymidine nucleotides and it decreases the intracellular concentration of dUTP so that uracil cannot be incorporated into DNA.</text>
</comment>
<evidence type="ECO:0000256" key="1">
    <source>
        <dbReference type="ARBA" id="ARBA00006581"/>
    </source>
</evidence>
<dbReference type="CDD" id="cd07557">
    <property type="entry name" value="trimeric_dUTPase"/>
    <property type="match status" value="1"/>
</dbReference>
<keyword evidence="5 7" id="KW-0546">Nucleotide metabolism</keyword>
<dbReference type="HAMAP" id="MF_00116">
    <property type="entry name" value="dUTPase_bact"/>
    <property type="match status" value="1"/>
</dbReference>
<dbReference type="KEGG" id="fms:M1R53_04900"/>
<dbReference type="Pfam" id="PF00692">
    <property type="entry name" value="dUTPase"/>
    <property type="match status" value="1"/>
</dbReference>
<protein>
    <recommendedName>
        <fullName evidence="7">Deoxyuridine 5'-triphosphate nucleotidohydrolase</fullName>
        <shortName evidence="7">dUTPase</shortName>
        <ecNumber evidence="7">3.6.1.23</ecNumber>
    </recommendedName>
    <alternativeName>
        <fullName evidence="7">dUTP pyrophosphatase</fullName>
    </alternativeName>
</protein>
<dbReference type="InterPro" id="IPR029054">
    <property type="entry name" value="dUTPase-like"/>
</dbReference>
<comment type="caution">
    <text evidence="7">Lacks conserved residue(s) required for the propagation of feature annotation.</text>
</comment>
<dbReference type="GO" id="GO:0000287">
    <property type="term" value="F:magnesium ion binding"/>
    <property type="evidence" value="ECO:0007669"/>
    <property type="project" value="UniProtKB-UniRule"/>
</dbReference>
<feature type="domain" description="dUTPase-like" evidence="8">
    <location>
        <begin position="12"/>
        <end position="143"/>
    </location>
</feature>
<dbReference type="EC" id="3.6.1.23" evidence="7"/>
<dbReference type="NCBIfam" id="TIGR00576">
    <property type="entry name" value="dut"/>
    <property type="match status" value="1"/>
</dbReference>
<comment type="similarity">
    <text evidence="1 7">Belongs to the dUTPase family.</text>
</comment>
<keyword evidence="4 7" id="KW-0460">Magnesium</keyword>
<dbReference type="SUPFAM" id="SSF51283">
    <property type="entry name" value="dUTPase-like"/>
    <property type="match status" value="1"/>
</dbReference>